<accession>A0A183FJ22</accession>
<proteinExistence type="predicted"/>
<evidence type="ECO:0000313" key="4">
    <source>
        <dbReference type="WBParaSite" id="HPBE_0000695801-mRNA-1"/>
    </source>
</evidence>
<dbReference type="Pfam" id="PF17906">
    <property type="entry name" value="HTH_48"/>
    <property type="match status" value="1"/>
</dbReference>
<evidence type="ECO:0000313" key="3">
    <source>
        <dbReference type="Proteomes" id="UP000050761"/>
    </source>
</evidence>
<dbReference type="OrthoDB" id="5896587at2759"/>
<evidence type="ECO:0000259" key="1">
    <source>
        <dbReference type="Pfam" id="PF17906"/>
    </source>
</evidence>
<feature type="domain" description="Mos1 transposase HTH" evidence="1">
    <location>
        <begin position="8"/>
        <end position="54"/>
    </location>
</feature>
<accession>A0A3P8BEM8</accession>
<dbReference type="Proteomes" id="UP000050761">
    <property type="component" value="Unassembled WGS sequence"/>
</dbReference>
<dbReference type="AlphaFoldDB" id="A0A183FJ22"/>
<dbReference type="Gene3D" id="1.10.10.1450">
    <property type="match status" value="1"/>
</dbReference>
<reference evidence="4" key="2">
    <citation type="submission" date="2019-09" db="UniProtKB">
        <authorList>
            <consortium name="WormBaseParasite"/>
        </authorList>
    </citation>
    <scope>IDENTIFICATION</scope>
</reference>
<name>A0A183FJ22_HELPZ</name>
<dbReference type="InterPro" id="IPR041426">
    <property type="entry name" value="Mos1_HTH"/>
</dbReference>
<sequence>MTRQISEEHIRHCMLFEFRKDSNPTVVTKNICDVYPDALDVSKCQRWFSKFKSGYFDLSDTSWYGHALRANDDTVRKIGLNLDAPEKRPRGHRSNVG</sequence>
<gene>
    <name evidence="2" type="ORF">HPBE_LOCUS6959</name>
</gene>
<keyword evidence="3" id="KW-1185">Reference proteome</keyword>
<protein>
    <submittedName>
        <fullName evidence="4">HTH_48 domain-containing protein</fullName>
    </submittedName>
</protein>
<organism evidence="3 4">
    <name type="scientific">Heligmosomoides polygyrus</name>
    <name type="common">Parasitic roundworm</name>
    <dbReference type="NCBI Taxonomy" id="6339"/>
    <lineage>
        <taxon>Eukaryota</taxon>
        <taxon>Metazoa</taxon>
        <taxon>Ecdysozoa</taxon>
        <taxon>Nematoda</taxon>
        <taxon>Chromadorea</taxon>
        <taxon>Rhabditida</taxon>
        <taxon>Rhabditina</taxon>
        <taxon>Rhabditomorpha</taxon>
        <taxon>Strongyloidea</taxon>
        <taxon>Heligmosomidae</taxon>
        <taxon>Heligmosomoides</taxon>
    </lineage>
</organism>
<reference evidence="2 3" key="1">
    <citation type="submission" date="2018-11" db="EMBL/GenBank/DDBJ databases">
        <authorList>
            <consortium name="Pathogen Informatics"/>
        </authorList>
    </citation>
    <scope>NUCLEOTIDE SEQUENCE [LARGE SCALE GENOMIC DNA]</scope>
</reference>
<dbReference type="EMBL" id="UZAH01025778">
    <property type="protein sequence ID" value="VDO70362.1"/>
    <property type="molecule type" value="Genomic_DNA"/>
</dbReference>
<evidence type="ECO:0000313" key="2">
    <source>
        <dbReference type="EMBL" id="VDO70362.1"/>
    </source>
</evidence>
<dbReference type="WBParaSite" id="HPBE_0000695801-mRNA-1">
    <property type="protein sequence ID" value="HPBE_0000695801-mRNA-1"/>
    <property type="gene ID" value="HPBE_0000695801"/>
</dbReference>